<accession>A0ABV5WKX9</accession>
<dbReference type="InterPro" id="IPR017867">
    <property type="entry name" value="Tyr_phospatase_low_mol_wt"/>
</dbReference>
<dbReference type="Pfam" id="PF01451">
    <property type="entry name" value="LMWPc"/>
    <property type="match status" value="1"/>
</dbReference>
<keyword evidence="3" id="KW-0904">Protein phosphatase</keyword>
<comment type="similarity">
    <text evidence="1">Belongs to the low molecular weight phosphotyrosine protein phosphatase family.</text>
</comment>
<dbReference type="Gene3D" id="3.40.50.2300">
    <property type="match status" value="1"/>
</dbReference>
<sequence length="151" mass="16798">MKRILFVCTGNTCRSPMAEAVLRHHGKEVFEVKSAGVFADAGSDASAHAKTALQEQGIEINHTSRQLTEELLQWADVVLTMTRGHKQTIAQYYPGLGDKVHTLYGYTERIDRDISDPYGGSLEVYRRTLHELNTLLQRFAKNQAAEGGGHV</sequence>
<dbReference type="CDD" id="cd16344">
    <property type="entry name" value="LMWPAP"/>
    <property type="match status" value="1"/>
</dbReference>
<dbReference type="PANTHER" id="PTHR11717:SF31">
    <property type="entry name" value="LOW MOLECULAR WEIGHT PROTEIN-TYROSINE-PHOSPHATASE ETP-RELATED"/>
    <property type="match status" value="1"/>
</dbReference>
<dbReference type="InterPro" id="IPR050438">
    <property type="entry name" value="LMW_PTPase"/>
</dbReference>
<dbReference type="PRINTS" id="PR00719">
    <property type="entry name" value="LMWPTPASE"/>
</dbReference>
<gene>
    <name evidence="5" type="ORF">ACFFMS_22255</name>
</gene>
<evidence type="ECO:0000313" key="6">
    <source>
        <dbReference type="Proteomes" id="UP001589609"/>
    </source>
</evidence>
<evidence type="ECO:0000259" key="4">
    <source>
        <dbReference type="SMART" id="SM00226"/>
    </source>
</evidence>
<dbReference type="PANTHER" id="PTHR11717">
    <property type="entry name" value="LOW MOLECULAR WEIGHT PROTEIN TYROSINE PHOSPHATASE"/>
    <property type="match status" value="1"/>
</dbReference>
<evidence type="ECO:0000256" key="1">
    <source>
        <dbReference type="ARBA" id="ARBA00011063"/>
    </source>
</evidence>
<dbReference type="RefSeq" id="WP_379951256.1">
    <property type="nucleotide sequence ID" value="NZ_JBHMAF010000180.1"/>
</dbReference>
<protein>
    <submittedName>
        <fullName evidence="5">Low molecular weight protein arginine phosphatase</fullName>
    </submittedName>
</protein>
<dbReference type="InterPro" id="IPR036196">
    <property type="entry name" value="Ptyr_pPase_sf"/>
</dbReference>
<reference evidence="5 6" key="1">
    <citation type="submission" date="2024-09" db="EMBL/GenBank/DDBJ databases">
        <authorList>
            <person name="Sun Q."/>
            <person name="Mori K."/>
        </authorList>
    </citation>
    <scope>NUCLEOTIDE SEQUENCE [LARGE SCALE GENOMIC DNA]</scope>
    <source>
        <strain evidence="5 6">JCM 11201</strain>
    </source>
</reference>
<comment type="caution">
    <text evidence="5">The sequence shown here is derived from an EMBL/GenBank/DDBJ whole genome shotgun (WGS) entry which is preliminary data.</text>
</comment>
<dbReference type="SUPFAM" id="SSF52788">
    <property type="entry name" value="Phosphotyrosine protein phosphatases I"/>
    <property type="match status" value="1"/>
</dbReference>
<proteinExistence type="inferred from homology"/>
<evidence type="ECO:0000256" key="3">
    <source>
        <dbReference type="ARBA" id="ARBA00022912"/>
    </source>
</evidence>
<name>A0ABV5WKX9_9BACI</name>
<keyword evidence="6" id="KW-1185">Reference proteome</keyword>
<evidence type="ECO:0000256" key="2">
    <source>
        <dbReference type="ARBA" id="ARBA00022801"/>
    </source>
</evidence>
<dbReference type="SMART" id="SM00226">
    <property type="entry name" value="LMWPc"/>
    <property type="match status" value="1"/>
</dbReference>
<keyword evidence="2" id="KW-0378">Hydrolase</keyword>
<dbReference type="InterPro" id="IPR023485">
    <property type="entry name" value="Ptyr_pPase"/>
</dbReference>
<dbReference type="EMBL" id="JBHMAF010000180">
    <property type="protein sequence ID" value="MFB9761000.1"/>
    <property type="molecule type" value="Genomic_DNA"/>
</dbReference>
<feature type="domain" description="Phosphotyrosine protein phosphatase I" evidence="4">
    <location>
        <begin position="2"/>
        <end position="142"/>
    </location>
</feature>
<organism evidence="5 6">
    <name type="scientific">Ectobacillus funiculus</name>
    <dbReference type="NCBI Taxonomy" id="137993"/>
    <lineage>
        <taxon>Bacteria</taxon>
        <taxon>Bacillati</taxon>
        <taxon>Bacillota</taxon>
        <taxon>Bacilli</taxon>
        <taxon>Bacillales</taxon>
        <taxon>Bacillaceae</taxon>
        <taxon>Ectobacillus</taxon>
    </lineage>
</organism>
<evidence type="ECO:0000313" key="5">
    <source>
        <dbReference type="EMBL" id="MFB9761000.1"/>
    </source>
</evidence>
<dbReference type="Proteomes" id="UP001589609">
    <property type="component" value="Unassembled WGS sequence"/>
</dbReference>